<dbReference type="PROSITE" id="PS51257">
    <property type="entry name" value="PROKAR_LIPOPROTEIN"/>
    <property type="match status" value="1"/>
</dbReference>
<dbReference type="InterPro" id="IPR032812">
    <property type="entry name" value="SbsA_Ig"/>
</dbReference>
<dbReference type="RefSeq" id="WP_107582001.1">
    <property type="nucleotide sequence ID" value="NZ_JAERMS010000036.1"/>
</dbReference>
<evidence type="ECO:0000256" key="1">
    <source>
        <dbReference type="ARBA" id="ARBA00022729"/>
    </source>
</evidence>
<name>A0ABS3M7H4_9BACT</name>
<dbReference type="Proteomes" id="UP000664265">
    <property type="component" value="Unassembled WGS sequence"/>
</dbReference>
<reference evidence="3 4" key="1">
    <citation type="submission" date="2021-01" db="EMBL/GenBank/DDBJ databases">
        <title>Prevotella A2931 sp. nov.</title>
        <authorList>
            <person name="Buhl M."/>
            <person name="Oberhettinger P."/>
        </authorList>
    </citation>
    <scope>NUCLEOTIDE SEQUENCE [LARGE SCALE GENOMIC DNA]</scope>
    <source>
        <strain evidence="3 4">A2931</strain>
    </source>
</reference>
<evidence type="ECO:0000313" key="3">
    <source>
        <dbReference type="EMBL" id="MBO1364071.1"/>
    </source>
</evidence>
<organism evidence="3 4">
    <name type="scientific">Prevotella illustrans</name>
    <dbReference type="NCBI Taxonomy" id="2800387"/>
    <lineage>
        <taxon>Bacteria</taxon>
        <taxon>Pseudomonadati</taxon>
        <taxon>Bacteroidota</taxon>
        <taxon>Bacteroidia</taxon>
        <taxon>Bacteroidales</taxon>
        <taxon>Prevotellaceae</taxon>
        <taxon>Prevotella</taxon>
    </lineage>
</organism>
<keyword evidence="1" id="KW-0732">Signal</keyword>
<dbReference type="InterPro" id="IPR013784">
    <property type="entry name" value="Carb-bd-like_fold"/>
</dbReference>
<dbReference type="EMBL" id="JAERMS010000036">
    <property type="protein sequence ID" value="MBO1364071.1"/>
    <property type="molecule type" value="Genomic_DNA"/>
</dbReference>
<sequence length="661" mass="75848">MNRIKIGRYAGLWVLFILVLMGCARMGNPDGGWYDETPPRVVRATPADRATNVRAKKVRIEFNEFIKIENATENVIVSPPQLEAPEIKASGKFIDVKLIDSLKADITYTIDFSDAISDNNEGNPLGNYTYSFSTGDHIDTMEVSGYVVSADDLEPIKGALVGLYANLADSAFHKLPMLRVGRTDSRGHFVIKGVAPGTYRCYALEDADGNYMYSQKSEMLAFNHDLIVPSSKPDIRQDTLWTDSLHINAINRVSYTHFLPDDITLRAFHSILTDRYLIKSERAEADHFTLYFSYGNPQLPVIKGLNFDEHNAFVMEATAKKDTLTYWLRDTALVNQDTLRIELSYLMTDSLGQLAQQVDTLELLSKQPYARRMKAAQKEFEKWKKGEEKKKKRGERYDSIMPPKSLKLQLDVPPQLDPDRNLYFHSDVPLARIDTSRIHLYAKHDSLWYQARYELTRKLGSDDSLSMGDSLVHARHLMLRAEWKPGIEYSLELDTIAFTDMYGKVTNPVKMGFKVNNNDVYGTLLITIVNMKGKHLLLQLLDSSGKPVKEVTTDDGQAEFFYLKEAGYYLRMVVDDNRNGRWDTGDFDQDRQPEEVYYYPDEINIKAKWDINETWNPKAKRLFEQKPGKLVKQKAEKQKRIMNRNARRAAQMGIEYLKKNM</sequence>
<keyword evidence="4" id="KW-1185">Reference proteome</keyword>
<dbReference type="Pfam" id="PF13205">
    <property type="entry name" value="Big_5"/>
    <property type="match status" value="1"/>
</dbReference>
<protein>
    <submittedName>
        <fullName evidence="3">Ig-like domain-containing protein</fullName>
    </submittedName>
</protein>
<accession>A0ABS3M7H4</accession>
<dbReference type="SUPFAM" id="SSF49452">
    <property type="entry name" value="Starch-binding domain-like"/>
    <property type="match status" value="1"/>
</dbReference>
<comment type="caution">
    <text evidence="3">The sequence shown here is derived from an EMBL/GenBank/DDBJ whole genome shotgun (WGS) entry which is preliminary data.</text>
</comment>
<evidence type="ECO:0000259" key="2">
    <source>
        <dbReference type="Pfam" id="PF13205"/>
    </source>
</evidence>
<proteinExistence type="predicted"/>
<feature type="domain" description="SbsA Ig-like" evidence="2">
    <location>
        <begin position="35"/>
        <end position="134"/>
    </location>
</feature>
<gene>
    <name evidence="3" type="ORF">JHU38_09865</name>
</gene>
<evidence type="ECO:0000313" key="4">
    <source>
        <dbReference type="Proteomes" id="UP000664265"/>
    </source>
</evidence>